<dbReference type="Proteomes" id="UP000313359">
    <property type="component" value="Unassembled WGS sequence"/>
</dbReference>
<keyword evidence="1" id="KW-0812">Transmembrane</keyword>
<evidence type="ECO:0000256" key="1">
    <source>
        <dbReference type="SAM" id="Phobius"/>
    </source>
</evidence>
<evidence type="ECO:0000259" key="2">
    <source>
        <dbReference type="Pfam" id="PF24803"/>
    </source>
</evidence>
<evidence type="ECO:0000313" key="3">
    <source>
        <dbReference type="EMBL" id="RPD67506.1"/>
    </source>
</evidence>
<gene>
    <name evidence="3" type="ORF">L227DRAFT_648548</name>
</gene>
<feature type="domain" description="DUF7704" evidence="2">
    <location>
        <begin position="27"/>
        <end position="147"/>
    </location>
</feature>
<dbReference type="OrthoDB" id="5313995at2759"/>
<accession>A0A5C2T790</accession>
<dbReference type="PANTHER" id="PTHR37019:SF1">
    <property type="entry name" value="EXPERA DOMAIN-CONTAINING PROTEIN"/>
    <property type="match status" value="1"/>
</dbReference>
<name>A0A5C2T790_9APHY</name>
<organism evidence="3 4">
    <name type="scientific">Lentinus tigrinus ALCF2SS1-6</name>
    <dbReference type="NCBI Taxonomy" id="1328759"/>
    <lineage>
        <taxon>Eukaryota</taxon>
        <taxon>Fungi</taxon>
        <taxon>Dikarya</taxon>
        <taxon>Basidiomycota</taxon>
        <taxon>Agaricomycotina</taxon>
        <taxon>Agaricomycetes</taxon>
        <taxon>Polyporales</taxon>
        <taxon>Polyporaceae</taxon>
        <taxon>Lentinus</taxon>
    </lineage>
</organism>
<reference evidence="3" key="1">
    <citation type="journal article" date="2018" name="Genome Biol. Evol.">
        <title>Genomics and development of Lentinus tigrinus, a white-rot wood-decaying mushroom with dimorphic fruiting bodies.</title>
        <authorList>
            <person name="Wu B."/>
            <person name="Xu Z."/>
            <person name="Knudson A."/>
            <person name="Carlson A."/>
            <person name="Chen N."/>
            <person name="Kovaka S."/>
            <person name="LaButti K."/>
            <person name="Lipzen A."/>
            <person name="Pennachio C."/>
            <person name="Riley R."/>
            <person name="Schakwitz W."/>
            <person name="Umezawa K."/>
            <person name="Ohm R.A."/>
            <person name="Grigoriev I.V."/>
            <person name="Nagy L.G."/>
            <person name="Gibbons J."/>
            <person name="Hibbett D."/>
        </authorList>
    </citation>
    <scope>NUCLEOTIDE SEQUENCE [LARGE SCALE GENOMIC DNA]</scope>
    <source>
        <strain evidence="3">ALCF2SS1-6</strain>
    </source>
</reference>
<dbReference type="Pfam" id="PF24803">
    <property type="entry name" value="DUF7704"/>
    <property type="match status" value="1"/>
</dbReference>
<proteinExistence type="predicted"/>
<protein>
    <recommendedName>
        <fullName evidence="2">DUF7704 domain-containing protein</fullName>
    </recommendedName>
</protein>
<feature type="transmembrane region" description="Helical" evidence="1">
    <location>
        <begin position="29"/>
        <end position="52"/>
    </location>
</feature>
<evidence type="ECO:0000313" key="4">
    <source>
        <dbReference type="Proteomes" id="UP000313359"/>
    </source>
</evidence>
<dbReference type="PANTHER" id="PTHR37019">
    <property type="entry name" value="CHROMOSOME 1, WHOLE GENOME SHOTGUN SEQUENCE"/>
    <property type="match status" value="1"/>
</dbReference>
<sequence length="223" mass="23575">MATTTTNAANPSPISQARTGSLGPPNIPLAYRLFFLYIEPISALVGAFYAGWLPAQYLAYLAYLSSSPSTSTSSPSLSSSPTSSASMPPNVNPDTPTLISLQQLANLYLLFAINEHCVLSSTNSLRTWRTLLAGLLLADFGHLVTMVPMARSLGEGAGAGGGGGWWGWWEVFGRFWGWDAMLWGSVGFVYVGASMRMAFLLGVGLGGRGNDDGGRVVGGKKDE</sequence>
<dbReference type="InterPro" id="IPR056121">
    <property type="entry name" value="DUF7704"/>
</dbReference>
<keyword evidence="4" id="KW-1185">Reference proteome</keyword>
<dbReference type="AlphaFoldDB" id="A0A5C2T790"/>
<keyword evidence="1" id="KW-0472">Membrane</keyword>
<dbReference type="EMBL" id="ML122250">
    <property type="protein sequence ID" value="RPD67506.1"/>
    <property type="molecule type" value="Genomic_DNA"/>
</dbReference>
<keyword evidence="1" id="KW-1133">Transmembrane helix</keyword>